<accession>A0AAW6T155</accession>
<feature type="transmembrane region" description="Helical" evidence="9">
    <location>
        <begin position="77"/>
        <end position="100"/>
    </location>
</feature>
<dbReference type="Pfam" id="PF07690">
    <property type="entry name" value="MFS_1"/>
    <property type="match status" value="1"/>
</dbReference>
<keyword evidence="4" id="KW-1003">Cell membrane</keyword>
<gene>
    <name evidence="11" type="ORF">QF206_01030</name>
</gene>
<comment type="caution">
    <text evidence="11">The sequence shown here is derived from an EMBL/GenBank/DDBJ whole genome shotgun (WGS) entry which is preliminary data.</text>
</comment>
<dbReference type="EMBL" id="JASATX010000001">
    <property type="protein sequence ID" value="MDI2097551.1"/>
    <property type="molecule type" value="Genomic_DNA"/>
</dbReference>
<evidence type="ECO:0000313" key="12">
    <source>
        <dbReference type="Proteomes" id="UP001321506"/>
    </source>
</evidence>
<keyword evidence="7 9" id="KW-0472">Membrane</keyword>
<evidence type="ECO:0000256" key="5">
    <source>
        <dbReference type="ARBA" id="ARBA00022692"/>
    </source>
</evidence>
<dbReference type="Gene3D" id="1.20.1720.10">
    <property type="entry name" value="Multidrug resistance protein D"/>
    <property type="match status" value="1"/>
</dbReference>
<dbReference type="SUPFAM" id="SSF103473">
    <property type="entry name" value="MFS general substrate transporter"/>
    <property type="match status" value="1"/>
</dbReference>
<organism evidence="11 12">
    <name type="scientific">Ruicaihuangia caeni</name>
    <dbReference type="NCBI Taxonomy" id="3042517"/>
    <lineage>
        <taxon>Bacteria</taxon>
        <taxon>Bacillati</taxon>
        <taxon>Actinomycetota</taxon>
        <taxon>Actinomycetes</taxon>
        <taxon>Micrococcales</taxon>
        <taxon>Microbacteriaceae</taxon>
        <taxon>Ruicaihuangia</taxon>
    </lineage>
</organism>
<evidence type="ECO:0000256" key="2">
    <source>
        <dbReference type="ARBA" id="ARBA00008537"/>
    </source>
</evidence>
<evidence type="ECO:0000256" key="1">
    <source>
        <dbReference type="ARBA" id="ARBA00004651"/>
    </source>
</evidence>
<evidence type="ECO:0000259" key="10">
    <source>
        <dbReference type="PROSITE" id="PS50850"/>
    </source>
</evidence>
<feature type="transmembrane region" description="Helical" evidence="9">
    <location>
        <begin position="194"/>
        <end position="213"/>
    </location>
</feature>
<evidence type="ECO:0000256" key="4">
    <source>
        <dbReference type="ARBA" id="ARBA00022475"/>
    </source>
</evidence>
<feature type="transmembrane region" description="Helical" evidence="9">
    <location>
        <begin position="395"/>
        <end position="422"/>
    </location>
</feature>
<keyword evidence="5 9" id="KW-0812">Transmembrane</keyword>
<feature type="transmembrane region" description="Helical" evidence="9">
    <location>
        <begin position="41"/>
        <end position="65"/>
    </location>
</feature>
<evidence type="ECO:0000313" key="11">
    <source>
        <dbReference type="EMBL" id="MDI2097551.1"/>
    </source>
</evidence>
<feature type="transmembrane region" description="Helical" evidence="9">
    <location>
        <begin position="266"/>
        <end position="285"/>
    </location>
</feature>
<dbReference type="PANTHER" id="PTHR42718:SF9">
    <property type="entry name" value="MAJOR FACILITATOR SUPERFAMILY MULTIDRUG TRANSPORTER MFSC"/>
    <property type="match status" value="1"/>
</dbReference>
<evidence type="ECO:0000256" key="8">
    <source>
        <dbReference type="SAM" id="MobiDB-lite"/>
    </source>
</evidence>
<dbReference type="PANTHER" id="PTHR42718">
    <property type="entry name" value="MAJOR FACILITATOR SUPERFAMILY MULTIDRUG TRANSPORTER MFSC"/>
    <property type="match status" value="1"/>
</dbReference>
<dbReference type="InterPro" id="IPR036259">
    <property type="entry name" value="MFS_trans_sf"/>
</dbReference>
<reference evidence="11 12" key="1">
    <citation type="submission" date="2023-04" db="EMBL/GenBank/DDBJ databases">
        <title>Klugiella caeni sp. nov. isolated from the sludge of biochemical tank.</title>
        <authorList>
            <person name="Geng K."/>
        </authorList>
    </citation>
    <scope>NUCLEOTIDE SEQUENCE [LARGE SCALE GENOMIC DNA]</scope>
    <source>
        <strain evidence="11 12">YN-L-19</strain>
    </source>
</reference>
<dbReference type="AlphaFoldDB" id="A0AAW6T155"/>
<feature type="transmembrane region" description="Helical" evidence="9">
    <location>
        <begin position="341"/>
        <end position="359"/>
    </location>
</feature>
<dbReference type="NCBIfam" id="TIGR00711">
    <property type="entry name" value="efflux_EmrB"/>
    <property type="match status" value="1"/>
</dbReference>
<dbReference type="PRINTS" id="PR01036">
    <property type="entry name" value="TCRTETB"/>
</dbReference>
<evidence type="ECO:0000256" key="7">
    <source>
        <dbReference type="ARBA" id="ARBA00023136"/>
    </source>
</evidence>
<keyword evidence="6 9" id="KW-1133">Transmembrane helix</keyword>
<feature type="domain" description="Major facilitator superfamily (MFS) profile" evidence="10">
    <location>
        <begin position="42"/>
        <end position="503"/>
    </location>
</feature>
<dbReference type="InterPro" id="IPR020846">
    <property type="entry name" value="MFS_dom"/>
</dbReference>
<feature type="region of interest" description="Disordered" evidence="8">
    <location>
        <begin position="1"/>
        <end position="23"/>
    </location>
</feature>
<dbReference type="InterPro" id="IPR011701">
    <property type="entry name" value="MFS"/>
</dbReference>
<feature type="transmembrane region" description="Helical" evidence="9">
    <location>
        <begin position="434"/>
        <end position="457"/>
    </location>
</feature>
<feature type="compositionally biased region" description="Low complexity" evidence="8">
    <location>
        <begin position="8"/>
        <end position="23"/>
    </location>
</feature>
<comment type="similarity">
    <text evidence="2">Belongs to the major facilitator superfamily. EmrB family.</text>
</comment>
<evidence type="ECO:0000256" key="6">
    <source>
        <dbReference type="ARBA" id="ARBA00022989"/>
    </source>
</evidence>
<feature type="transmembrane region" description="Helical" evidence="9">
    <location>
        <begin position="305"/>
        <end position="329"/>
    </location>
</feature>
<dbReference type="Gene3D" id="1.20.1250.20">
    <property type="entry name" value="MFS general substrate transporter like domains"/>
    <property type="match status" value="1"/>
</dbReference>
<dbReference type="Proteomes" id="UP001321506">
    <property type="component" value="Unassembled WGS sequence"/>
</dbReference>
<dbReference type="RefSeq" id="WP_281487341.1">
    <property type="nucleotide sequence ID" value="NZ_JASATX010000001.1"/>
</dbReference>
<feature type="transmembrane region" description="Helical" evidence="9">
    <location>
        <begin position="225"/>
        <end position="246"/>
    </location>
</feature>
<proteinExistence type="inferred from homology"/>
<keyword evidence="12" id="KW-1185">Reference proteome</keyword>
<feature type="transmembrane region" description="Helical" evidence="9">
    <location>
        <begin position="477"/>
        <end position="498"/>
    </location>
</feature>
<dbReference type="PROSITE" id="PS50850">
    <property type="entry name" value="MFS"/>
    <property type="match status" value="1"/>
</dbReference>
<feature type="transmembrane region" description="Helical" evidence="9">
    <location>
        <begin position="107"/>
        <end position="131"/>
    </location>
</feature>
<protein>
    <submittedName>
        <fullName evidence="11">DHA2 family efflux MFS transporter permease subunit</fullName>
    </submittedName>
</protein>
<dbReference type="InterPro" id="IPR004638">
    <property type="entry name" value="EmrB-like"/>
</dbReference>
<evidence type="ECO:0000256" key="9">
    <source>
        <dbReference type="SAM" id="Phobius"/>
    </source>
</evidence>
<sequence>MNAAHKNSPSASASASATTPDSATGVTAVSSAEALGRRNRLVIWLLLASSFVVILNETIMSVAIPELMIDLEVDARAAQWLSTAFMLTMATVIPITGFLLQRFNTRPIFIAAMSLFSLGTLAAALAPGFAVLVAARVVQASGTAIMMPLLMTTLMTLVPPGARGRTMGNVSIVISVAPAIGPTVSGVILNSLGWRWIFIIVLPIALGMLALGAKRIANVTEPKQVPIDLLSVMLSALGFGGLIYGLSRIGESSAQPADAAASATQMWATIAVGVIALVLFVWRQLRLQRRDRALLDLRTFRSTNFSVTVALMVIAMASLFGALILLPIYLRQALELEPLMIGLLLLPGGLLMGLLAPFVGRLYDRFGPTPLLVPGTAMASAALWMLSATGPGASAYFVLGAHLVLSAGLALIFTPLFTSAMASVAPSLYSHASAIVGTVQQVAGAAGTALFVTVMSIQQQASQARGAVETVAVAEGVQLAFFAAAVLFTLTIIAAAFVRRPQEHPHPTDAEAPVSAAAA</sequence>
<feature type="transmembrane region" description="Helical" evidence="9">
    <location>
        <begin position="170"/>
        <end position="188"/>
    </location>
</feature>
<feature type="transmembrane region" description="Helical" evidence="9">
    <location>
        <begin position="137"/>
        <end position="158"/>
    </location>
</feature>
<keyword evidence="3" id="KW-0813">Transport</keyword>
<name>A0AAW6T155_9MICO</name>
<dbReference type="GO" id="GO:0022857">
    <property type="term" value="F:transmembrane transporter activity"/>
    <property type="evidence" value="ECO:0007669"/>
    <property type="project" value="InterPro"/>
</dbReference>
<comment type="subcellular location">
    <subcellularLocation>
        <location evidence="1">Cell membrane</location>
        <topology evidence="1">Multi-pass membrane protein</topology>
    </subcellularLocation>
</comment>
<feature type="transmembrane region" description="Helical" evidence="9">
    <location>
        <begin position="371"/>
        <end position="389"/>
    </location>
</feature>
<evidence type="ECO:0000256" key="3">
    <source>
        <dbReference type="ARBA" id="ARBA00022448"/>
    </source>
</evidence>
<dbReference type="GO" id="GO:0005886">
    <property type="term" value="C:plasma membrane"/>
    <property type="evidence" value="ECO:0007669"/>
    <property type="project" value="UniProtKB-SubCell"/>
</dbReference>